<dbReference type="Proteomes" id="UP000507470">
    <property type="component" value="Unassembled WGS sequence"/>
</dbReference>
<keyword evidence="7" id="KW-1185">Reference proteome</keyword>
<feature type="transmembrane region" description="Helical" evidence="5">
    <location>
        <begin position="102"/>
        <end position="121"/>
    </location>
</feature>
<keyword evidence="4 5" id="KW-0472">Membrane</keyword>
<evidence type="ECO:0000256" key="4">
    <source>
        <dbReference type="ARBA" id="ARBA00023136"/>
    </source>
</evidence>
<feature type="transmembrane region" description="Helical" evidence="5">
    <location>
        <begin position="133"/>
        <end position="158"/>
    </location>
</feature>
<dbReference type="AlphaFoldDB" id="A0A6J8AAS7"/>
<evidence type="ECO:0000256" key="2">
    <source>
        <dbReference type="ARBA" id="ARBA00022692"/>
    </source>
</evidence>
<proteinExistence type="predicted"/>
<name>A0A6J8AAS7_MYTCO</name>
<dbReference type="InterPro" id="IPR004031">
    <property type="entry name" value="PMP22/EMP/MP20/Claudin"/>
</dbReference>
<sequence>MISDWAKVHVIGCGKVSDVVPVGWLVLQRAEACRDRSMMNSVRVNMNGNFDCCWISCTFDRLWSTILGKNGTVNIGLWKYCFKSECFDIVSDKFRVEGWLEAVQAFETLAFLAILATIVVMGLKFTVMKEQKILPIVILIFQSASVGLILLGVIIYGARSPTASYGFAFVFVIIASIIILVAGVFSFLDWRGA</sequence>
<keyword evidence="3 5" id="KW-1133">Transmembrane helix</keyword>
<evidence type="ECO:0000256" key="5">
    <source>
        <dbReference type="SAM" id="Phobius"/>
    </source>
</evidence>
<dbReference type="Pfam" id="PF00822">
    <property type="entry name" value="PMP22_Claudin"/>
    <property type="match status" value="1"/>
</dbReference>
<evidence type="ECO:0000313" key="7">
    <source>
        <dbReference type="Proteomes" id="UP000507470"/>
    </source>
</evidence>
<dbReference type="EMBL" id="CACVKT020000934">
    <property type="protein sequence ID" value="CAC5364077.1"/>
    <property type="molecule type" value="Genomic_DNA"/>
</dbReference>
<evidence type="ECO:0000256" key="3">
    <source>
        <dbReference type="ARBA" id="ARBA00022989"/>
    </source>
</evidence>
<accession>A0A6J8AAS7</accession>
<evidence type="ECO:0000256" key="1">
    <source>
        <dbReference type="ARBA" id="ARBA00004141"/>
    </source>
</evidence>
<dbReference type="OrthoDB" id="6140671at2759"/>
<dbReference type="GO" id="GO:0016020">
    <property type="term" value="C:membrane"/>
    <property type="evidence" value="ECO:0007669"/>
    <property type="project" value="UniProtKB-SubCell"/>
</dbReference>
<keyword evidence="2 5" id="KW-0812">Transmembrane</keyword>
<protein>
    <submittedName>
        <fullName evidence="6">LIM2</fullName>
    </submittedName>
</protein>
<feature type="transmembrane region" description="Helical" evidence="5">
    <location>
        <begin position="164"/>
        <end position="188"/>
    </location>
</feature>
<comment type="subcellular location">
    <subcellularLocation>
        <location evidence="1">Membrane</location>
        <topology evidence="1">Multi-pass membrane protein</topology>
    </subcellularLocation>
</comment>
<gene>
    <name evidence="6" type="ORF">MCOR_5253</name>
</gene>
<evidence type="ECO:0000313" key="6">
    <source>
        <dbReference type="EMBL" id="CAC5364077.1"/>
    </source>
</evidence>
<organism evidence="6 7">
    <name type="scientific">Mytilus coruscus</name>
    <name type="common">Sea mussel</name>
    <dbReference type="NCBI Taxonomy" id="42192"/>
    <lineage>
        <taxon>Eukaryota</taxon>
        <taxon>Metazoa</taxon>
        <taxon>Spiralia</taxon>
        <taxon>Lophotrochozoa</taxon>
        <taxon>Mollusca</taxon>
        <taxon>Bivalvia</taxon>
        <taxon>Autobranchia</taxon>
        <taxon>Pteriomorphia</taxon>
        <taxon>Mytilida</taxon>
        <taxon>Mytiloidea</taxon>
        <taxon>Mytilidae</taxon>
        <taxon>Mytilinae</taxon>
        <taxon>Mytilus</taxon>
    </lineage>
</organism>
<reference evidence="6 7" key="1">
    <citation type="submission" date="2020-06" db="EMBL/GenBank/DDBJ databases">
        <authorList>
            <person name="Li R."/>
            <person name="Bekaert M."/>
        </authorList>
    </citation>
    <scope>NUCLEOTIDE SEQUENCE [LARGE SCALE GENOMIC DNA]</scope>
    <source>
        <strain evidence="7">wild</strain>
    </source>
</reference>
<dbReference type="Gene3D" id="1.20.140.150">
    <property type="match status" value="1"/>
</dbReference>